<name>A0A0N0E913_9HYPH</name>
<comment type="caution">
    <text evidence="2">The sequence shown here is derived from an EMBL/GenBank/DDBJ whole genome shotgun (WGS) entry which is preliminary data.</text>
</comment>
<organism evidence="2 3">
    <name type="scientific">Ahrensia marina</name>
    <dbReference type="NCBI Taxonomy" id="1514904"/>
    <lineage>
        <taxon>Bacteria</taxon>
        <taxon>Pseudomonadati</taxon>
        <taxon>Pseudomonadota</taxon>
        <taxon>Alphaproteobacteria</taxon>
        <taxon>Hyphomicrobiales</taxon>
        <taxon>Ahrensiaceae</taxon>
        <taxon>Ahrensia</taxon>
    </lineage>
</organism>
<reference evidence="2 3" key="1">
    <citation type="submission" date="2015-01" db="EMBL/GenBank/DDBJ databases">
        <title>Ahrensia donghaiensis sp. nov., a novel dimethylsulphoniopropionate-cleavage bacterium isolated from seawater and emended descriptions of the genus Ahrensia and Ahrensia kielensis.</title>
        <authorList>
            <person name="Liu J."/>
        </authorList>
    </citation>
    <scope>NUCLEOTIDE SEQUENCE [LARGE SCALE GENOMIC DNA]</scope>
    <source>
        <strain evidence="2 3">LZD062</strain>
    </source>
</reference>
<keyword evidence="3" id="KW-1185">Reference proteome</keyword>
<dbReference type="InterPro" id="IPR007138">
    <property type="entry name" value="ABM_dom"/>
</dbReference>
<dbReference type="SUPFAM" id="SSF54909">
    <property type="entry name" value="Dimeric alpha+beta barrel"/>
    <property type="match status" value="1"/>
</dbReference>
<evidence type="ECO:0000313" key="2">
    <source>
        <dbReference type="EMBL" id="KPB02975.1"/>
    </source>
</evidence>
<proteinExistence type="predicted"/>
<dbReference type="PATRIC" id="fig|1514904.3.peg.149"/>
<sequence>MHLTGYIDVPAERLDAVLCAMNAHINLTHAEPGCVYFVIKRDKSNRCRLNVEEVFTDRAAFEYHQRRGAASHWADVTKGIERHFEIREI</sequence>
<gene>
    <name evidence="2" type="ORF">SU32_00730</name>
</gene>
<dbReference type="Gene3D" id="3.30.70.100">
    <property type="match status" value="1"/>
</dbReference>
<evidence type="ECO:0000313" key="3">
    <source>
        <dbReference type="Proteomes" id="UP000038011"/>
    </source>
</evidence>
<dbReference type="Pfam" id="PF03992">
    <property type="entry name" value="ABM"/>
    <property type="match status" value="1"/>
</dbReference>
<dbReference type="STRING" id="1514904.SU32_00730"/>
<dbReference type="AlphaFoldDB" id="A0A0N0E913"/>
<dbReference type="InterPro" id="IPR011008">
    <property type="entry name" value="Dimeric_a/b-barrel"/>
</dbReference>
<dbReference type="EMBL" id="JXMU01000001">
    <property type="protein sequence ID" value="KPB02975.1"/>
    <property type="molecule type" value="Genomic_DNA"/>
</dbReference>
<protein>
    <recommendedName>
        <fullName evidence="1">ABM domain-containing protein</fullName>
    </recommendedName>
</protein>
<accession>A0A0N0E913</accession>
<dbReference type="Proteomes" id="UP000038011">
    <property type="component" value="Unassembled WGS sequence"/>
</dbReference>
<feature type="domain" description="ABM" evidence="1">
    <location>
        <begin position="3"/>
        <end position="74"/>
    </location>
</feature>
<evidence type="ECO:0000259" key="1">
    <source>
        <dbReference type="Pfam" id="PF03992"/>
    </source>
</evidence>